<keyword evidence="2" id="KW-1185">Reference proteome</keyword>
<reference evidence="1 2" key="1">
    <citation type="submission" date="2023-02" db="EMBL/GenBank/DDBJ databases">
        <title>LHISI_Scaffold_Assembly.</title>
        <authorList>
            <person name="Stuart O.P."/>
            <person name="Cleave R."/>
            <person name="Magrath M.J.L."/>
            <person name="Mikheyev A.S."/>
        </authorList>
    </citation>
    <scope>NUCLEOTIDE SEQUENCE [LARGE SCALE GENOMIC DNA]</scope>
    <source>
        <strain evidence="1">Daus_M_001</strain>
        <tissue evidence="1">Leg muscle</tissue>
    </source>
</reference>
<gene>
    <name evidence="1" type="ORF">PR048_027478</name>
</gene>
<accession>A0ABQ9GFT2</accession>
<evidence type="ECO:0000313" key="2">
    <source>
        <dbReference type="Proteomes" id="UP001159363"/>
    </source>
</evidence>
<organism evidence="1 2">
    <name type="scientific">Dryococelus australis</name>
    <dbReference type="NCBI Taxonomy" id="614101"/>
    <lineage>
        <taxon>Eukaryota</taxon>
        <taxon>Metazoa</taxon>
        <taxon>Ecdysozoa</taxon>
        <taxon>Arthropoda</taxon>
        <taxon>Hexapoda</taxon>
        <taxon>Insecta</taxon>
        <taxon>Pterygota</taxon>
        <taxon>Neoptera</taxon>
        <taxon>Polyneoptera</taxon>
        <taxon>Phasmatodea</taxon>
        <taxon>Verophasmatodea</taxon>
        <taxon>Anareolatae</taxon>
        <taxon>Phasmatidae</taxon>
        <taxon>Eurycanthinae</taxon>
        <taxon>Dryococelus</taxon>
    </lineage>
</organism>
<evidence type="ECO:0000313" key="1">
    <source>
        <dbReference type="EMBL" id="KAJ8871172.1"/>
    </source>
</evidence>
<sequence length="709" mass="78813">MYPVSDMSTIPPGGAPTCSSCTILMRLKLIIDTTLDDSAPIADLQGNNTRIPYCQMWVNTGAAANEQTSDVRLYKGLWSLAHRLLNTRNFPIPTNEKRETIGRPNHDHAGNTARLARRSDKALGVRVSVARITHSLLDLGRAVSHSSGSERVKQGFRNRSFYREQRILVMSRVHRKASVASSLGIFQRSTSLRHDWSCEYLRVPPLFTDHEKKCNTCSSGELMRDVSGPTLGIRLEVHRTWRSPRWRARDCPKSRPEPGRTMVSASPRVHGGGWIITASRAGGRRELRRRWPPSGSSARQCGLPRRWRARSPCTAPASSGSGTCSSCHLGNNRNDTVGKFSLCVYDRGVLQMSDSYVRYCTYQGSMPGILGVFLSLVPVEQIIEVYGRLLHIVFDLRWLEFQVNHTLPVHFLDVVSVDDGILEAVQIHVGSLQPDADWSRSLVHHEVLDERRVDEIVKMPLGVPRWCSSQTTRFPSRRTVLDSRPGRFPDFRAWESCPDDTAGRRVYSGISPSLHPPLHSGAASPSSALKTSIDCYEPEIITRKRRICGKGAKPRLKSGMELSVQGQEARERYGRHSHELLAPHRSCAQGVCSVSVVTLNCSTCALVQCFTHSGDAALEVRDNVALSIRSLLCHVASDRRPPHSSQRHLNRVRLVECKCVARASIRRASCSDPCHDDASLECRNVCGCAKLKPPPPLPPHLSRITSVAA</sequence>
<comment type="caution">
    <text evidence="1">The sequence shown here is derived from an EMBL/GenBank/DDBJ whole genome shotgun (WGS) entry which is preliminary data.</text>
</comment>
<dbReference type="EMBL" id="JARBHB010000012">
    <property type="protein sequence ID" value="KAJ8871172.1"/>
    <property type="molecule type" value="Genomic_DNA"/>
</dbReference>
<protein>
    <submittedName>
        <fullName evidence="1">Uncharacterized protein</fullName>
    </submittedName>
</protein>
<name>A0ABQ9GFT2_9NEOP</name>
<proteinExistence type="predicted"/>
<dbReference type="Proteomes" id="UP001159363">
    <property type="component" value="Chromosome 11"/>
</dbReference>